<evidence type="ECO:0008006" key="7">
    <source>
        <dbReference type="Google" id="ProtNLM"/>
    </source>
</evidence>
<keyword evidence="4" id="KW-0899">Viral immunoevasion</keyword>
<evidence type="ECO:0000313" key="6">
    <source>
        <dbReference type="Proteomes" id="UP000203713"/>
    </source>
</evidence>
<dbReference type="Pfam" id="PF04662">
    <property type="entry name" value="Luteo_PO"/>
    <property type="match status" value="1"/>
</dbReference>
<dbReference type="Proteomes" id="UP000203713">
    <property type="component" value="Segment"/>
</dbReference>
<evidence type="ECO:0000256" key="4">
    <source>
        <dbReference type="ARBA" id="ARBA00023280"/>
    </source>
</evidence>
<keyword evidence="2" id="KW-0945">Host-virus interaction</keyword>
<dbReference type="GO" id="GO:0052170">
    <property type="term" value="P:symbiont-mediated suppression of host innate immune response"/>
    <property type="evidence" value="ECO:0007669"/>
    <property type="project" value="UniProtKB-KW"/>
</dbReference>
<dbReference type="RefSeq" id="YP_003029837.1">
    <property type="nucleotide sequence ID" value="NC_012931.1"/>
</dbReference>
<reference evidence="5 6" key="1">
    <citation type="journal article" date="2009" name="Arch. Virol.">
        <title>The complete nucleotide sequence of the barley yellow dwarf GPV isolate from China shows that it is a new member of the genus Polerovirus.</title>
        <authorList>
            <person name="Zhang W."/>
            <person name="Cheng Z."/>
            <person name="Xu L."/>
            <person name="Wu M."/>
            <person name="Waterhouse P."/>
            <person name="Zhou G."/>
            <person name="Li S."/>
        </authorList>
    </citation>
    <scope>NUCLEOTIDE SEQUENCE [LARGE SCALE GENOMIC DNA]</scope>
</reference>
<protein>
    <recommendedName>
        <fullName evidence="7">P0 protein</fullName>
    </recommendedName>
</protein>
<keyword evidence="3" id="KW-1090">Inhibition of host innate immune response by virus</keyword>
<accession>C6GYU5</accession>
<organism evidence="5 6">
    <name type="scientific">Wheat yellow dwarf virus-GPV</name>
    <dbReference type="NCBI Taxonomy" id="572239"/>
    <lineage>
        <taxon>Viruses</taxon>
        <taxon>Riboviria</taxon>
        <taxon>Orthornavirae</taxon>
        <taxon>Pisuviricota</taxon>
        <taxon>Pisoniviricetes</taxon>
        <taxon>Sobelivirales</taxon>
        <taxon>Solemoviridae</taxon>
        <taxon>Polerovirus</taxon>
        <taxon>Polerovirus WYDVGPV</taxon>
    </lineage>
</organism>
<dbReference type="InterPro" id="IPR006755">
    <property type="entry name" value="Virus_P0"/>
</dbReference>
<keyword evidence="6" id="KW-1185">Reference proteome</keyword>
<evidence type="ECO:0000313" key="5">
    <source>
        <dbReference type="EMBL" id="CAR95875.1"/>
    </source>
</evidence>
<name>C6GYU5_9VIRU</name>
<keyword evidence="1" id="KW-0941">Suppressor of RNA silencing</keyword>
<evidence type="ECO:0000256" key="1">
    <source>
        <dbReference type="ARBA" id="ARBA00022463"/>
    </source>
</evidence>
<evidence type="ECO:0000256" key="3">
    <source>
        <dbReference type="ARBA" id="ARBA00022632"/>
    </source>
</evidence>
<dbReference type="GeneID" id="10220414"/>
<dbReference type="KEGG" id="vg:10220414"/>
<dbReference type="EMBL" id="FM865413">
    <property type="protein sequence ID" value="CAR95875.1"/>
    <property type="molecule type" value="Genomic_RNA"/>
</dbReference>
<proteinExistence type="predicted"/>
<sequence length="246" mass="28033">MFVATPAGRVLVQFEEHISVDCVLRSIFGLTSLFVRAYQDYSYGPHEICLFSVSLAYMLPVLFTGKSHVWRNGLSLPIRFHAHLLRWGLAIGYTPVVSTWKRTVHIDLCTMSSAASHRSQLQRLESSSFAAFLARHPHALFYGPQHFFKLLAVYLRCVEQRSPKLLWTSPVVSCLFVDRIPSTSFLDCVFGRNRLLLTGRFTDVTRYYNELDLQGVEVDFWYAAGISLHKTGADYLAGSYLQKILQ</sequence>
<evidence type="ECO:0000256" key="2">
    <source>
        <dbReference type="ARBA" id="ARBA00022581"/>
    </source>
</evidence>
<dbReference type="GO" id="GO:0016032">
    <property type="term" value="P:viral process"/>
    <property type="evidence" value="ECO:0007669"/>
    <property type="project" value="InterPro"/>
</dbReference>
<dbReference type="OrthoDB" id="19793at10239"/>